<evidence type="ECO:0000313" key="6">
    <source>
        <dbReference type="Proteomes" id="UP000650466"/>
    </source>
</evidence>
<dbReference type="Gene3D" id="2.60.120.200">
    <property type="match status" value="1"/>
</dbReference>
<evidence type="ECO:0000256" key="2">
    <source>
        <dbReference type="ARBA" id="ARBA00023157"/>
    </source>
</evidence>
<keyword evidence="1 3" id="KW-0732">Signal</keyword>
<evidence type="ECO:0000313" key="5">
    <source>
        <dbReference type="EMBL" id="MBD0384095.1"/>
    </source>
</evidence>
<dbReference type="Gene3D" id="2.60.40.10">
    <property type="entry name" value="Immunoglobulins"/>
    <property type="match status" value="1"/>
</dbReference>
<dbReference type="Pfam" id="PF13385">
    <property type="entry name" value="Laminin_G_3"/>
    <property type="match status" value="1"/>
</dbReference>
<organism evidence="5 6">
    <name type="scientific">Paenibacillus sedimenti</name>
    <dbReference type="NCBI Taxonomy" id="2770274"/>
    <lineage>
        <taxon>Bacteria</taxon>
        <taxon>Bacillati</taxon>
        <taxon>Bacillota</taxon>
        <taxon>Bacilli</taxon>
        <taxon>Bacillales</taxon>
        <taxon>Paenibacillaceae</taxon>
        <taxon>Paenibacillus</taxon>
    </lineage>
</organism>
<dbReference type="PANTHER" id="PTHR42535">
    <property type="entry name" value="OOKINETE PROTEIN, PUTATIVE-RELATED"/>
    <property type="match status" value="1"/>
</dbReference>
<dbReference type="Gene3D" id="2.60.120.260">
    <property type="entry name" value="Galactose-binding domain-like"/>
    <property type="match status" value="3"/>
</dbReference>
<reference evidence="5" key="1">
    <citation type="submission" date="2020-09" db="EMBL/GenBank/DDBJ databases">
        <title>Draft Genome Sequence of Paenibacillus sp. WST5.</title>
        <authorList>
            <person name="Bao Z."/>
        </authorList>
    </citation>
    <scope>NUCLEOTIDE SEQUENCE</scope>
    <source>
        <strain evidence="5">WST5</strain>
    </source>
</reference>
<evidence type="ECO:0000256" key="1">
    <source>
        <dbReference type="ARBA" id="ARBA00022729"/>
    </source>
</evidence>
<dbReference type="Proteomes" id="UP000650466">
    <property type="component" value="Unassembled WGS sequence"/>
</dbReference>
<protein>
    <submittedName>
        <fullName evidence="5">Carbohydrate-binding protein</fullName>
    </submittedName>
</protein>
<gene>
    <name evidence="5" type="ORF">ICC18_29025</name>
</gene>
<dbReference type="GO" id="GO:0030246">
    <property type="term" value="F:carbohydrate binding"/>
    <property type="evidence" value="ECO:0007669"/>
    <property type="project" value="InterPro"/>
</dbReference>
<dbReference type="CDD" id="cd04084">
    <property type="entry name" value="CBM6_xylanase-like"/>
    <property type="match status" value="1"/>
</dbReference>
<keyword evidence="6" id="KW-1185">Reference proteome</keyword>
<keyword evidence="2" id="KW-1015">Disulfide bond</keyword>
<sequence>MKGFLPKCKRSLSIVLSLLILGGAIPVSNVTVQAAEASAIAPYASYDSTVPTPQNSAIINPNYDRSYDNYVVKGPTGLVHPGILQSRADLNTMRDMVWLGKEPWASAFDTFRRTPESSKNVAIYGNGGTQKEFVYSQISDSNGDKQLRQDATTAYQQALMWYITGDQAYLNNAKKVLDAWGNGLKQFFNTTEPANWDTVAQVWGASSVLSSGVAGQKMAAAAEILLYTPSSGWCRDAQGNIDYETKKVYDNFFRLIWQETNKWYGFFNQAAVGNMGYMSISIFLDDINGYNEAVERFAYNKKAVDEANKTGANSINFSVAAMVLDHGQIVEMGRDQPHSGGDVAALGAAARTIHVQGTKLDPVTGVPVAEGGVGPYEFQNQKLLKALSYYSKYNAGYDVDYIPNVNGLGQKTEWSAVSPAGRGSGTDIASIYNHYKYEKGYSGGIYDELYKYPELMMYNLEGQSIDMPGFGQLLFTPVNGALATEPKGPPQPLQEKGNLYGLYNRYPAVPFSSNNAVWFKNGFVKPGIASYLDENGFVQYKAEGTMNGNWIGYENFDFGSVPADTLAYNYSVNSSEGSTISMYVTEPDVKLTDETMAQTTPTAVFQVPNTGWWSVQNTYVQKFDNIGDTLKGKKNLYFKITGSGNVYNFAAESFWFQFSGGFAKTDNKAIEAPYTSRSGYVKNESANNVTLTDGGYIGYRNMNFDSGTVQMQLNHLAEGSGMLEMRLGGPQGQLVKTYSIEDTAGSKVTAAFDHQNDEMIYGNNGGNNDLYFVYKGTGSLTFNSFKYVTPSSSGTVQSTKTEGGSYLSDIYGNAEKVGDNVVLKGDSSAVAYRNANMGSKGNDRRFMVLRVKSSEPVVMKAIDLGNGNLAANAVAEFAVPNTNGEFVTIAYDLAKSGYAAREGGIFLRLQATGGTADGRVEVDYFSFDNNDLEFVDLLQSVSIGSDHPGNPSIATAGDTVTLSFTASEPIDSVAVYFGSTKMDTVSTDARHFTVTQKLGESYKPGKVQFRIDYDQGANFGKSVRSTMDGTSVTIVNEDGLINDAFKNLSLIDSTPGRSIDTTKQVVSNLFDGNEATASDFRSTSGGWGSWVAFDLGDQDKVQLTQVKLLARQDLPARAAGVVIQGTNHIDYEPWVTLTAPAANTVNWQTLTVQNPKAYRYIRIFNGAQWFGNLAEVKFYGTVIHTGSPVLLDTVTLKSDNPEDSSLAVTGNTVTLDFAAGKALENVKVYFGDKLMETASDDNLHWKARYTVGTAYQTGKISFVILYDNGPVVTGTTDGTSVTVIDPLQIALDNAAKLEAGNYSRLSYYLFNQEVERIKAEMNAPGYSDMKIAKELYDAKSLLARNPLSIYSFEGNADNAFGSGNGTVSGTPAYKDGNVGKAIEMNGTNSYVTLPSAHPLSSYNQITVSTWVYWKGGNQWQRIFDFGNGTNQYMFLSPRSGNNTLRFAIKNGGGEQIVQTSQLAADGWAHVALTLGNGTAKLYVNGEEKASSNVTIKPSDFKPKLNYIGKSQFSDPLFNGMLDEFRIYDHVLSADEILQLANNTAPQGDNSLLAYLLDKAAALDAKLYAESSWQAVAAAVENAKALASNADQAAIDASAEQLLTALDALEFDKTPPADAALSADITAPTNSDVTVTISYPDDAAIKEYKVGDNGTWTAYGAPVVVSENGTVYARATDAAGNVSNETSYTVSNIDHIAPADATLAVDTTTPTNQGVTVAISYPDDAAAKEYKVGESGEWTAYTAPVVVSDNDTVYARGTDAVGNVSNVTSMTVNNIYKIAPVTTAILNPAAPNGKNSWYTMDVTVSLSVYASVYGGAVTTEYQVNDGSWIVYNGSIPAFGEGTYKLGYRSKDQAGNVEHLKTVEFKVDKTAPALSVQLDKTSIWPAEHKMVTINATLNPSDATSGIESVVLTSITSNKPDSGQGDIQNADFGTADTSFSLRAEKDRIYTITYTATDKAGNKTVVTATVTVPHDQSGN</sequence>
<evidence type="ECO:0000256" key="3">
    <source>
        <dbReference type="SAM" id="SignalP"/>
    </source>
</evidence>
<dbReference type="EMBL" id="JACVVD010000015">
    <property type="protein sequence ID" value="MBD0384095.1"/>
    <property type="molecule type" value="Genomic_DNA"/>
</dbReference>
<dbReference type="InterPro" id="IPR008979">
    <property type="entry name" value="Galactose-bd-like_sf"/>
</dbReference>
<proteinExistence type="predicted"/>
<comment type="caution">
    <text evidence="5">The sequence shown here is derived from an EMBL/GenBank/DDBJ whole genome shotgun (WGS) entry which is preliminary data.</text>
</comment>
<dbReference type="InterPro" id="IPR006558">
    <property type="entry name" value="LamG-like"/>
</dbReference>
<feature type="signal peptide" evidence="3">
    <location>
        <begin position="1"/>
        <end position="34"/>
    </location>
</feature>
<feature type="chain" id="PRO_5036689068" evidence="3">
    <location>
        <begin position="35"/>
        <end position="1975"/>
    </location>
</feature>
<dbReference type="InterPro" id="IPR008929">
    <property type="entry name" value="Chondroitin_lyas"/>
</dbReference>
<dbReference type="Gene3D" id="1.50.10.100">
    <property type="entry name" value="Chondroitin AC/alginate lyase"/>
    <property type="match status" value="1"/>
</dbReference>
<dbReference type="InterPro" id="IPR013320">
    <property type="entry name" value="ConA-like_dom_sf"/>
</dbReference>
<name>A0A926KY47_9BACL</name>
<dbReference type="InterPro" id="IPR005084">
    <property type="entry name" value="CBM6"/>
</dbReference>
<dbReference type="SUPFAM" id="SSF49785">
    <property type="entry name" value="Galactose-binding domain-like"/>
    <property type="match status" value="1"/>
</dbReference>
<dbReference type="SUPFAM" id="SSF49899">
    <property type="entry name" value="Concanavalin A-like lectins/glucanases"/>
    <property type="match status" value="1"/>
</dbReference>
<evidence type="ECO:0000259" key="4">
    <source>
        <dbReference type="SMART" id="SM00560"/>
    </source>
</evidence>
<dbReference type="SUPFAM" id="SSF48230">
    <property type="entry name" value="Chondroitin AC/alginate lyase"/>
    <property type="match status" value="1"/>
</dbReference>
<feature type="domain" description="LamG-like jellyroll fold" evidence="4">
    <location>
        <begin position="1403"/>
        <end position="1534"/>
    </location>
</feature>
<dbReference type="Gene3D" id="1.20.1270.90">
    <property type="entry name" value="AF1782-like"/>
    <property type="match status" value="1"/>
</dbReference>
<dbReference type="Pfam" id="PF03422">
    <property type="entry name" value="CBM_6"/>
    <property type="match status" value="2"/>
</dbReference>
<dbReference type="PANTHER" id="PTHR42535:SF2">
    <property type="entry name" value="CHROMOSOME UNDETERMINED SCAFFOLD_146, WHOLE GENOME SHOTGUN SEQUENCE"/>
    <property type="match status" value="1"/>
</dbReference>
<accession>A0A926KY47</accession>
<dbReference type="RefSeq" id="WP_188177874.1">
    <property type="nucleotide sequence ID" value="NZ_JACVVD010000015.1"/>
</dbReference>
<dbReference type="SMART" id="SM00560">
    <property type="entry name" value="LamGL"/>
    <property type="match status" value="1"/>
</dbReference>
<dbReference type="InterPro" id="IPR013783">
    <property type="entry name" value="Ig-like_fold"/>
</dbReference>